<evidence type="ECO:0000313" key="2">
    <source>
        <dbReference type="EMBL" id="MDA3616564.1"/>
    </source>
</evidence>
<accession>A0ABT4UNY6</accession>
<dbReference type="InterPro" id="IPR011990">
    <property type="entry name" value="TPR-like_helical_dom_sf"/>
</dbReference>
<dbReference type="InterPro" id="IPR011652">
    <property type="entry name" value="MORN_2"/>
</dbReference>
<name>A0ABT4UNY6_9BACT</name>
<dbReference type="PANTHER" id="PTHR33706">
    <property type="entry name" value="MORN VARIANT REPEAT PROTEIN"/>
    <property type="match status" value="1"/>
</dbReference>
<dbReference type="PANTHER" id="PTHR33706:SF1">
    <property type="entry name" value="TPR REPEAT PROTEIN"/>
    <property type="match status" value="1"/>
</dbReference>
<evidence type="ECO:0008006" key="4">
    <source>
        <dbReference type="Google" id="ProtNLM"/>
    </source>
</evidence>
<dbReference type="Gene3D" id="2.20.110.10">
    <property type="entry name" value="Histone H3 K4-specific methyltransferase SET7/9 N-terminal domain"/>
    <property type="match status" value="4"/>
</dbReference>
<dbReference type="Proteomes" id="UP001210231">
    <property type="component" value="Unassembled WGS sequence"/>
</dbReference>
<evidence type="ECO:0000313" key="3">
    <source>
        <dbReference type="Proteomes" id="UP001210231"/>
    </source>
</evidence>
<sequence length="1097" mass="126215">MRKEIKLTAALAALLICINTSAQAPLINSGELLEKGYKLHDDGKYKEAIALYKQINRSDTNYSKALYELAYSSYADSAFGAAKDYARLGLKLFPTQASQWYLQIANAEDELKNHDSAIAYYDKVIAINKNSYINYFNKGVAYYGNKNYELAKKSLQQCLLIYPYYSSAHYFLGVIAYEEGYPVQSMLSFITALSATPQNKYLGKTIDYLVSIANTDDHLLANVSKAKKQKNDNFELVQEILMSKIALDNKYKLQTSLSDNIIRQLQVVMEKIEYNSNDDGFWNQFYVPVYKSIFDARLFEPFSYQVFGGLNSKQVQNYIKKNNKKIDEVIAVVVKYFDAVKGSQELMVSKRDKVELKYLYSGGTLIGKGKWIEGAKDSKLIGPWEFFHKNGALKAKGMMSNEGNEEGEWLYYYDNGQLKEKVNYRNGKLNGKYLSWYDNGIQASAADYKDSYATGKAERWYYNGLARANEDYKESKLDGPASYYSFKGLLNSNVKYSQGKENGEFRYYHTNGKLSGITNYNNGVIEGKYKKYFYSGALQSEGSFLKGQREGTWKELYENGKLKSEETYVNGLLEGPYKEYFDNGKLSQVATYVKGKVDGKIEDFDDDGKKFSESTYDRGRLRDIKFLAKDGSEIINTTTRRGAANLTFYNPNGNKVSEGFFNKDGMRNGLTKYFYENGQLSSEQTYLEGDLHGIKKSYYINGTLSEEINYTNGEQDGYLKSYFQNKHQKSEGWVVKGLYQGEHIKYNMLGQLYNKAYYLNDEVHGYSEYYHPDGRKDYEMKYENGWVERITQFDTLGNIVEDVALPQGNGSFTFKYPNGAVYIKGNYKNNFLNGEYKIFYPDGSLSYSCYYKNGSYDSIARSYYYGGKLHYEGKYVDNNKEGEWKYYYENGALNNVYKYKEGYLDGLTVNYNDDGTIDKEITYSKDDLEGPFRVYGDNKQLIHQLNYHNDDLVSYTYEGKDGKLVPAIPVKNGSVKLVSYYKNGTKSAEINYENSNVNGQRNFFYSTGKPYIQGTRAHGFDEGVKKVYRANGQLEKEEIFYSDKLHGLVKKYYENGKLKSEENYYLGELHGDCKYYTEQGKLKQTRVYYYDLLLQTK</sequence>
<dbReference type="Gene3D" id="1.25.40.10">
    <property type="entry name" value="Tetratricopeptide repeat domain"/>
    <property type="match status" value="1"/>
</dbReference>
<organism evidence="2 3">
    <name type="scientific">Polluticaenibacter yanchengensis</name>
    <dbReference type="NCBI Taxonomy" id="3014562"/>
    <lineage>
        <taxon>Bacteria</taxon>
        <taxon>Pseudomonadati</taxon>
        <taxon>Bacteroidota</taxon>
        <taxon>Chitinophagia</taxon>
        <taxon>Chitinophagales</taxon>
        <taxon>Chitinophagaceae</taxon>
        <taxon>Polluticaenibacter</taxon>
    </lineage>
</organism>
<proteinExistence type="predicted"/>
<reference evidence="2 3" key="1">
    <citation type="submission" date="2022-12" db="EMBL/GenBank/DDBJ databases">
        <title>Chitinophagaceae gen. sp. nov., a new member of the family Chitinophagaceae, isolated from soil in a chemical factory.</title>
        <authorList>
            <person name="Ke Z."/>
        </authorList>
    </citation>
    <scope>NUCLEOTIDE SEQUENCE [LARGE SCALE GENOMIC DNA]</scope>
    <source>
        <strain evidence="2 3">LY-5</strain>
    </source>
</reference>
<dbReference type="InterPro" id="IPR019734">
    <property type="entry name" value="TPR_rpt"/>
</dbReference>
<gene>
    <name evidence="2" type="ORF">O3P16_17260</name>
</gene>
<dbReference type="RefSeq" id="WP_407032894.1">
    <property type="nucleotide sequence ID" value="NZ_JAQGEF010000034.1"/>
</dbReference>
<dbReference type="Pfam" id="PF13181">
    <property type="entry name" value="TPR_8"/>
    <property type="match status" value="2"/>
</dbReference>
<comment type="caution">
    <text evidence="2">The sequence shown here is derived from an EMBL/GenBank/DDBJ whole genome shotgun (WGS) entry which is preliminary data.</text>
</comment>
<dbReference type="SUPFAM" id="SSF82185">
    <property type="entry name" value="Histone H3 K4-specific methyltransferase SET7/9 N-terminal domain"/>
    <property type="match status" value="7"/>
</dbReference>
<dbReference type="Gene3D" id="3.90.930.1">
    <property type="match status" value="4"/>
</dbReference>
<protein>
    <recommendedName>
        <fullName evidence="4">Tetratricopeptide repeat protein</fullName>
    </recommendedName>
</protein>
<keyword evidence="3" id="KW-1185">Reference proteome</keyword>
<dbReference type="EMBL" id="JAQGEF010000034">
    <property type="protein sequence ID" value="MDA3616564.1"/>
    <property type="molecule type" value="Genomic_DNA"/>
</dbReference>
<dbReference type="Pfam" id="PF07661">
    <property type="entry name" value="MORN_2"/>
    <property type="match status" value="11"/>
</dbReference>
<feature type="chain" id="PRO_5046154468" description="Tetratricopeptide repeat protein" evidence="1">
    <location>
        <begin position="25"/>
        <end position="1097"/>
    </location>
</feature>
<dbReference type="SMART" id="SM00028">
    <property type="entry name" value="TPR"/>
    <property type="match status" value="5"/>
</dbReference>
<feature type="signal peptide" evidence="1">
    <location>
        <begin position="1"/>
        <end position="24"/>
    </location>
</feature>
<keyword evidence="1" id="KW-0732">Signal</keyword>
<evidence type="ECO:0000256" key="1">
    <source>
        <dbReference type="SAM" id="SignalP"/>
    </source>
</evidence>
<dbReference type="SUPFAM" id="SSF48452">
    <property type="entry name" value="TPR-like"/>
    <property type="match status" value="1"/>
</dbReference>